<dbReference type="EMBL" id="DVFT01000159">
    <property type="protein sequence ID" value="HIQ97076.1"/>
    <property type="molecule type" value="Genomic_DNA"/>
</dbReference>
<gene>
    <name evidence="2" type="ORF">IAB26_11000</name>
</gene>
<dbReference type="Proteomes" id="UP000886886">
    <property type="component" value="Unassembled WGS sequence"/>
</dbReference>
<keyword evidence="1" id="KW-0812">Transmembrane</keyword>
<comment type="caution">
    <text evidence="2">The sequence shown here is derived from an EMBL/GenBank/DDBJ whole genome shotgun (WGS) entry which is preliminary data.</text>
</comment>
<reference evidence="2" key="1">
    <citation type="submission" date="2020-10" db="EMBL/GenBank/DDBJ databases">
        <authorList>
            <person name="Gilroy R."/>
        </authorList>
    </citation>
    <scope>NUCLEOTIDE SEQUENCE</scope>
    <source>
        <strain evidence="2">ChiSjej3B21-11622</strain>
    </source>
</reference>
<keyword evidence="1" id="KW-1133">Transmembrane helix</keyword>
<evidence type="ECO:0000313" key="2">
    <source>
        <dbReference type="EMBL" id="HIQ97076.1"/>
    </source>
</evidence>
<dbReference type="AlphaFoldDB" id="A0A9D0ZWC5"/>
<sequence length="307" mass="33515">MINLIKMDLYRMVHSICTWVMLLVTVGIALFCVAMVNIDLEDKAENPQYSEETSQMGIVSFQIEVKTQDAQEETEETENSEEEQQIGLYADSDPGWIEGQILAGDLISTQLESGILTLLCVIFAAIFFNGDQRNGFLKNIAGQYPNRGILVISKMTAAAVQILLMEILFAMATGVTAEIIWGEQFVLGSIPQMLPFLCVQYLLNLGAAGLILLLCTLTRSAAFGMTAGILMIMGILLPVYSVIERAFAALLPSLRLNISQYVLEGNIGVAGMEASSDILTRASMVGAVCLVLSVLLAMVIMKKRDIR</sequence>
<feature type="transmembrane region" description="Helical" evidence="1">
    <location>
        <begin position="193"/>
        <end position="215"/>
    </location>
</feature>
<evidence type="ECO:0000313" key="3">
    <source>
        <dbReference type="Proteomes" id="UP000886886"/>
    </source>
</evidence>
<organism evidence="2 3">
    <name type="scientific">Candidatus Limivivens merdigallinarum</name>
    <dbReference type="NCBI Taxonomy" id="2840859"/>
    <lineage>
        <taxon>Bacteria</taxon>
        <taxon>Bacillati</taxon>
        <taxon>Bacillota</taxon>
        <taxon>Clostridia</taxon>
        <taxon>Lachnospirales</taxon>
        <taxon>Lachnospiraceae</taxon>
        <taxon>Lachnospiraceae incertae sedis</taxon>
        <taxon>Candidatus Limivivens</taxon>
    </lineage>
</organism>
<evidence type="ECO:0000256" key="1">
    <source>
        <dbReference type="SAM" id="Phobius"/>
    </source>
</evidence>
<feature type="transmembrane region" description="Helical" evidence="1">
    <location>
        <begin position="282"/>
        <end position="301"/>
    </location>
</feature>
<proteinExistence type="predicted"/>
<protein>
    <submittedName>
        <fullName evidence="2">ABC transporter permease</fullName>
    </submittedName>
</protein>
<feature type="transmembrane region" description="Helical" evidence="1">
    <location>
        <begin position="113"/>
        <end position="130"/>
    </location>
</feature>
<keyword evidence="1" id="KW-0472">Membrane</keyword>
<name>A0A9D0ZWC5_9FIRM</name>
<accession>A0A9D0ZWC5</accession>
<feature type="transmembrane region" description="Helical" evidence="1">
    <location>
        <begin position="222"/>
        <end position="243"/>
    </location>
</feature>
<reference evidence="2" key="2">
    <citation type="journal article" date="2021" name="PeerJ">
        <title>Extensive microbial diversity within the chicken gut microbiome revealed by metagenomics and culture.</title>
        <authorList>
            <person name="Gilroy R."/>
            <person name="Ravi A."/>
            <person name="Getino M."/>
            <person name="Pursley I."/>
            <person name="Horton D.L."/>
            <person name="Alikhan N.F."/>
            <person name="Baker D."/>
            <person name="Gharbi K."/>
            <person name="Hall N."/>
            <person name="Watson M."/>
            <person name="Adriaenssens E.M."/>
            <person name="Foster-Nyarko E."/>
            <person name="Jarju S."/>
            <person name="Secka A."/>
            <person name="Antonio M."/>
            <person name="Oren A."/>
            <person name="Chaudhuri R.R."/>
            <person name="La Ragione R."/>
            <person name="Hildebrand F."/>
            <person name="Pallen M.J."/>
        </authorList>
    </citation>
    <scope>NUCLEOTIDE SEQUENCE</scope>
    <source>
        <strain evidence="2">ChiSjej3B21-11622</strain>
    </source>
</reference>
<feature type="transmembrane region" description="Helical" evidence="1">
    <location>
        <begin position="12"/>
        <end position="36"/>
    </location>
</feature>
<feature type="transmembrane region" description="Helical" evidence="1">
    <location>
        <begin position="151"/>
        <end position="173"/>
    </location>
</feature>